<dbReference type="PANTHER" id="PTHR33840:SF1">
    <property type="entry name" value="TLE1 PHOSPHOLIPASE DOMAIN-CONTAINING PROTEIN"/>
    <property type="match status" value="1"/>
</dbReference>
<dbReference type="SUPFAM" id="SSF53474">
    <property type="entry name" value="alpha/beta-Hydrolases"/>
    <property type="match status" value="1"/>
</dbReference>
<gene>
    <name evidence="2" type="ORF">ATI53_106514</name>
</gene>
<evidence type="ECO:0000313" key="2">
    <source>
        <dbReference type="EMBL" id="RAK09871.1"/>
    </source>
</evidence>
<protein>
    <submittedName>
        <fullName evidence="2">Putative alpha/beta hydrolase family protein DUF2235</fullName>
    </submittedName>
</protein>
<dbReference type="AlphaFoldDB" id="A0A327XNU2"/>
<feature type="domain" description="T6SS Phospholipase effector Tle1-like catalytic" evidence="1">
    <location>
        <begin position="3"/>
        <end position="263"/>
    </location>
</feature>
<accession>A0A327XNU2</accession>
<name>A0A327XNU2_9RHOB</name>
<proteinExistence type="predicted"/>
<dbReference type="InterPro" id="IPR029058">
    <property type="entry name" value="AB_hydrolase_fold"/>
</dbReference>
<dbReference type="InterPro" id="IPR018712">
    <property type="entry name" value="Tle1-like_cat"/>
</dbReference>
<dbReference type="Gene3D" id="2.60.120.430">
    <property type="entry name" value="Galactose-binding lectin"/>
    <property type="match status" value="1"/>
</dbReference>
<evidence type="ECO:0000313" key="3">
    <source>
        <dbReference type="Proteomes" id="UP000249165"/>
    </source>
</evidence>
<dbReference type="Pfam" id="PF09994">
    <property type="entry name" value="T6SS_Tle1-like_cat"/>
    <property type="match status" value="1"/>
</dbReference>
<dbReference type="RefSeq" id="WP_009506801.1">
    <property type="nucleotide sequence ID" value="NZ_LIGL01000116.1"/>
</dbReference>
<evidence type="ECO:0000259" key="1">
    <source>
        <dbReference type="Pfam" id="PF09994"/>
    </source>
</evidence>
<keyword evidence="2" id="KW-0378">Hydrolase</keyword>
<keyword evidence="3" id="KW-1185">Reference proteome</keyword>
<organism evidence="2 3">
    <name type="scientific">Salipiger aestuarii</name>
    <dbReference type="NCBI Taxonomy" id="568098"/>
    <lineage>
        <taxon>Bacteria</taxon>
        <taxon>Pseudomonadati</taxon>
        <taxon>Pseudomonadota</taxon>
        <taxon>Alphaproteobacteria</taxon>
        <taxon>Rhodobacterales</taxon>
        <taxon>Roseobacteraceae</taxon>
        <taxon>Salipiger</taxon>
    </lineage>
</organism>
<dbReference type="OrthoDB" id="4378831at2"/>
<dbReference type="Proteomes" id="UP000249165">
    <property type="component" value="Unassembled WGS sequence"/>
</dbReference>
<dbReference type="PANTHER" id="PTHR33840">
    <property type="match status" value="1"/>
</dbReference>
<dbReference type="EMBL" id="QLMG01000065">
    <property type="protein sequence ID" value="RAK09871.1"/>
    <property type="molecule type" value="Genomic_DNA"/>
</dbReference>
<dbReference type="GO" id="GO:0016787">
    <property type="term" value="F:hydrolase activity"/>
    <property type="evidence" value="ECO:0007669"/>
    <property type="project" value="UniProtKB-KW"/>
</dbReference>
<comment type="caution">
    <text evidence="2">The sequence shown here is derived from an EMBL/GenBank/DDBJ whole genome shotgun (WGS) entry which is preliminary data.</text>
</comment>
<sequence>MARLVICCDGTWNSPEQEVNGLPSPTNVVRLKASLVRAGPDGLAQTAYYRFGVGTSGGLLRRLREGGLGIGLGEDIKSAYHWLATTWKPGDALFLFGFSRGAYAVRSLAGMIARCGLLDLGAVTGESARWDRVDAAYAAYRRLPAGTVWDTPLPRALDVPIRFMGVWDTVGALGIPQDFGINVLRRVSRYRFHDTHLGKSVQTARHALAIDERRQSFSPTLWQGHDAGRDIRQVWFPGVHADIGGGYRERGLGDISLRWMIDEAAACGLTFDARALSQIAPDARGVRHRSARGIFAVLGRRRPRAVPRLDLPSDAVHPCVQARRQSPPLDQPDYWPERRLDGTARLPVFARERWNATGLWLDKGNRYRLEASGEWLDLGIRCTPAGPEPGQALFKAFWLLSAPSNALQTRLRRRPGNGSAVVWGARRAAHLPWFSLVGVIANGRGADEARGKVIPHETLAIGAGGTFSPRHSGYLYCYANDVWRLYGNNRGKVTLTVTRLAP</sequence>
<reference evidence="2 3" key="1">
    <citation type="submission" date="2018-06" db="EMBL/GenBank/DDBJ databases">
        <title>Genomic Encyclopedia of Archaeal and Bacterial Type Strains, Phase II (KMG-II): from individual species to whole genera.</title>
        <authorList>
            <person name="Goeker M."/>
        </authorList>
    </citation>
    <scope>NUCLEOTIDE SEQUENCE [LARGE SCALE GENOMIC DNA]</scope>
    <source>
        <strain evidence="2 3">DSM 22011</strain>
    </source>
</reference>